<dbReference type="InterPro" id="IPR029063">
    <property type="entry name" value="SAM-dependent_MTases_sf"/>
</dbReference>
<sequence length="248" mass="28887">MTYARFAYLYDDLMKDVPYEDWVHFLDLQITRYGISGRKVLDLACGTGELSVRLAAAGYDVTGVDLSQDMLAVAQEKAAGKKLPLFLIEQDMSQLEGLEQYDMVGIFCDSLNYLQTEEEVLATFRGVWNHTRTGGLFLFDVHSLYKMNELFKDQTYAYNGEEISYIWQCFEGNHPYSVEHELTFFELDPANGLYHRYDELHFQRTFPAAQYEEWLKMSGFEILSVTADFQDHEPKELSERIFFTARKQ</sequence>
<feature type="domain" description="Methyltransferase" evidence="1">
    <location>
        <begin position="40"/>
        <end position="135"/>
    </location>
</feature>
<keyword evidence="2" id="KW-0489">Methyltransferase</keyword>
<keyword evidence="3" id="KW-1185">Reference proteome</keyword>
<comment type="caution">
    <text evidence="2">The sequence shown here is derived from an EMBL/GenBank/DDBJ whole genome shotgun (WGS) entry which is preliminary data.</text>
</comment>
<dbReference type="SUPFAM" id="SSF53335">
    <property type="entry name" value="S-adenosyl-L-methionine-dependent methyltransferases"/>
    <property type="match status" value="1"/>
</dbReference>
<dbReference type="PANTHER" id="PTHR43464:SF75">
    <property type="entry name" value="METHYLTRANSFERASE TYPE 11"/>
    <property type="match status" value="1"/>
</dbReference>
<dbReference type="Pfam" id="PF13649">
    <property type="entry name" value="Methyltransf_25"/>
    <property type="match status" value="1"/>
</dbReference>
<proteinExistence type="predicted"/>
<dbReference type="AlphaFoldDB" id="A0A7X0HUT3"/>
<accession>A0A7X0HUT3</accession>
<protein>
    <submittedName>
        <fullName evidence="2">SAM-dependent methyltransferase</fullName>
    </submittedName>
</protein>
<dbReference type="CDD" id="cd02440">
    <property type="entry name" value="AdoMet_MTases"/>
    <property type="match status" value="1"/>
</dbReference>
<dbReference type="EMBL" id="JACHGK010000008">
    <property type="protein sequence ID" value="MBB6445956.1"/>
    <property type="molecule type" value="Genomic_DNA"/>
</dbReference>
<reference evidence="2 3" key="1">
    <citation type="submission" date="2020-08" db="EMBL/GenBank/DDBJ databases">
        <title>Genomic Encyclopedia of Type Strains, Phase IV (KMG-IV): sequencing the most valuable type-strain genomes for metagenomic binning, comparative biology and taxonomic classification.</title>
        <authorList>
            <person name="Goeker M."/>
        </authorList>
    </citation>
    <scope>NUCLEOTIDE SEQUENCE [LARGE SCALE GENOMIC DNA]</scope>
    <source>
        <strain evidence="2 3">DSM 5391</strain>
    </source>
</reference>
<name>A0A7X0HUT3_9BACI</name>
<dbReference type="RefSeq" id="WP_184526476.1">
    <property type="nucleotide sequence ID" value="NZ_JACHGK010000008.1"/>
</dbReference>
<keyword evidence="2" id="KW-0808">Transferase</keyword>
<dbReference type="PANTHER" id="PTHR43464">
    <property type="entry name" value="METHYLTRANSFERASE"/>
    <property type="match status" value="1"/>
</dbReference>
<dbReference type="Gene3D" id="2.20.25.110">
    <property type="entry name" value="S-adenosyl-L-methionine-dependent methyltransferases"/>
    <property type="match status" value="1"/>
</dbReference>
<dbReference type="Proteomes" id="UP000531594">
    <property type="component" value="Unassembled WGS sequence"/>
</dbReference>
<evidence type="ECO:0000313" key="2">
    <source>
        <dbReference type="EMBL" id="MBB6445956.1"/>
    </source>
</evidence>
<dbReference type="GO" id="GO:0032259">
    <property type="term" value="P:methylation"/>
    <property type="evidence" value="ECO:0007669"/>
    <property type="project" value="UniProtKB-KW"/>
</dbReference>
<dbReference type="GO" id="GO:0008168">
    <property type="term" value="F:methyltransferase activity"/>
    <property type="evidence" value="ECO:0007669"/>
    <property type="project" value="UniProtKB-KW"/>
</dbReference>
<dbReference type="InterPro" id="IPR041698">
    <property type="entry name" value="Methyltransf_25"/>
</dbReference>
<dbReference type="Gene3D" id="3.40.50.150">
    <property type="entry name" value="Vaccinia Virus protein VP39"/>
    <property type="match status" value="1"/>
</dbReference>
<organism evidence="2 3">
    <name type="scientific">Bacillus benzoevorans</name>
    <dbReference type="NCBI Taxonomy" id="1456"/>
    <lineage>
        <taxon>Bacteria</taxon>
        <taxon>Bacillati</taxon>
        <taxon>Bacillota</taxon>
        <taxon>Bacilli</taxon>
        <taxon>Bacillales</taxon>
        <taxon>Bacillaceae</taxon>
        <taxon>Bacillus</taxon>
    </lineage>
</organism>
<evidence type="ECO:0000259" key="1">
    <source>
        <dbReference type="Pfam" id="PF13649"/>
    </source>
</evidence>
<gene>
    <name evidence="2" type="ORF">HNR53_002605</name>
</gene>
<evidence type="ECO:0000313" key="3">
    <source>
        <dbReference type="Proteomes" id="UP000531594"/>
    </source>
</evidence>